<protein>
    <submittedName>
        <fullName evidence="2">IS630 family transposase</fullName>
    </submittedName>
</protein>
<organism evidence="2 3">
    <name type="scientific">Streptomyces atratus</name>
    <dbReference type="NCBI Taxonomy" id="1893"/>
    <lineage>
        <taxon>Bacteria</taxon>
        <taxon>Bacillati</taxon>
        <taxon>Actinomycetota</taxon>
        <taxon>Actinomycetes</taxon>
        <taxon>Kitasatosporales</taxon>
        <taxon>Streptomycetaceae</taxon>
        <taxon>Streptomyces</taxon>
    </lineage>
</organism>
<reference evidence="2 3" key="1">
    <citation type="journal article" date="2018" name="Front. Microbiol.">
        <title>Genome Sequencing of Streptomyces atratus SCSIOZH16 and Activation Production of Nocardamine via Metabolic Engineering.</title>
        <authorList>
            <person name="Li Y."/>
            <person name="Zhang C."/>
            <person name="Liu C."/>
            <person name="Ju J."/>
            <person name="Ma J."/>
        </authorList>
    </citation>
    <scope>NUCLEOTIDE SEQUENCE [LARGE SCALE GENOMIC DNA]</scope>
    <source>
        <strain evidence="2 3">SCSIO_ZH16</strain>
    </source>
</reference>
<dbReference type="Pfam" id="PF13551">
    <property type="entry name" value="HTH_29"/>
    <property type="match status" value="1"/>
</dbReference>
<proteinExistence type="predicted"/>
<evidence type="ECO:0000313" key="2">
    <source>
        <dbReference type="EMBL" id="AXE81824.1"/>
    </source>
</evidence>
<dbReference type="RefSeq" id="WP_114248228.1">
    <property type="nucleotide sequence ID" value="NZ_CP027306.1"/>
</dbReference>
<dbReference type="InterPro" id="IPR009057">
    <property type="entry name" value="Homeodomain-like_sf"/>
</dbReference>
<dbReference type="KEGG" id="sata:C5746_38320"/>
<dbReference type="Gene3D" id="1.10.10.10">
    <property type="entry name" value="Winged helix-like DNA-binding domain superfamily/Winged helix DNA-binding domain"/>
    <property type="match status" value="1"/>
</dbReference>
<accession>A0A2Z5JNI9</accession>
<dbReference type="AlphaFoldDB" id="A0A2Z5JNI9"/>
<dbReference type="Proteomes" id="UP000252698">
    <property type="component" value="Chromosome"/>
</dbReference>
<dbReference type="GeneID" id="95524172"/>
<dbReference type="EMBL" id="CP027306">
    <property type="protein sequence ID" value="AXE81824.1"/>
    <property type="molecule type" value="Genomic_DNA"/>
</dbReference>
<name>A0A2Z5JNI9_STRAR</name>
<dbReference type="InterPro" id="IPR036388">
    <property type="entry name" value="WH-like_DNA-bd_sf"/>
</dbReference>
<dbReference type="SUPFAM" id="SSF46689">
    <property type="entry name" value="Homeodomain-like"/>
    <property type="match status" value="1"/>
</dbReference>
<sequence>MHTASALRLHEGDRARLETLARMSTAPAGLVRRARIVLLAAAGTSNTDVAAQLRVSRPTVIKWRSRYEEAGIEALGDLPRPGRPSTVDEVAVLVTTLAHGGKPPARLDAPYWSSRLLAAELGLAHSTVSRVWRKWGVRPRRPESFRLPAEPPLSPGARPTVVGVCLAPPWQAVVLRADERSGHWAEERLRPPAMERSRSVAGRAPALDVLLRFLETVAQAQPYARLQVLMDGTAPTHTRGLGAWQAKNPRVTLHRTPTSCSWSELIEVLISVSSGAALRSATFEADPALSGSLRALVETRLGPRRDPLASVLPGGDPAGGDRRSTSSIHRHHPGNPHGPDVSPRPL</sequence>
<evidence type="ECO:0000313" key="3">
    <source>
        <dbReference type="Proteomes" id="UP000252698"/>
    </source>
</evidence>
<evidence type="ECO:0000256" key="1">
    <source>
        <dbReference type="SAM" id="MobiDB-lite"/>
    </source>
</evidence>
<feature type="region of interest" description="Disordered" evidence="1">
    <location>
        <begin position="305"/>
        <end position="346"/>
    </location>
</feature>
<gene>
    <name evidence="2" type="ORF">C5746_38320</name>
</gene>